<dbReference type="AlphaFoldDB" id="A0A0S4TKA2"/>
<dbReference type="VEuPathDB" id="CryptoDB:ChTU502y2012_421g0505"/>
<accession>A0A0S4TKA2</accession>
<protein>
    <submittedName>
        <fullName evidence="1">Uncharacterized protein</fullName>
    </submittedName>
</protein>
<dbReference type="EMBL" id="LN877954">
    <property type="protein sequence ID" value="CUV07825.1"/>
    <property type="molecule type" value="Genomic_DNA"/>
</dbReference>
<organism evidence="1">
    <name type="scientific">Cryptosporidium hominis</name>
    <dbReference type="NCBI Taxonomy" id="237895"/>
    <lineage>
        <taxon>Eukaryota</taxon>
        <taxon>Sar</taxon>
        <taxon>Alveolata</taxon>
        <taxon>Apicomplexa</taxon>
        <taxon>Conoidasida</taxon>
        <taxon>Coccidia</taxon>
        <taxon>Eucoccidiorida</taxon>
        <taxon>Eimeriorina</taxon>
        <taxon>Cryptosporidiidae</taxon>
        <taxon>Cryptosporidium</taxon>
    </lineage>
</organism>
<keyword evidence="3" id="KW-1185">Reference proteome</keyword>
<reference evidence="2 3" key="1">
    <citation type="submission" date="2014-11" db="EMBL/GenBank/DDBJ databases">
        <title>Comparative genomic analysis of Cryptosporidium hominis reveals occurrence of genetic recombination in virulent subtypes.</title>
        <authorList>
            <person name="Guo Y."/>
            <person name="Tang K."/>
            <person name="Frace M."/>
            <person name="Li N."/>
            <person name="Roellig D.M."/>
            <person name="Sammons S."/>
            <person name="Knipe K."/>
            <person name="Rowe L."/>
            <person name="Feng Y."/>
            <person name="Xiao L."/>
        </authorList>
    </citation>
    <scope>NUCLEOTIDE SEQUENCE [LARGE SCALE GENOMIC DNA]</scope>
    <source>
        <strain evidence="2">30976</strain>
    </source>
</reference>
<name>A0A0S4TKA2_CRYHO</name>
<evidence type="ECO:0000313" key="2">
    <source>
        <dbReference type="EMBL" id="PPS97983.1"/>
    </source>
</evidence>
<evidence type="ECO:0000313" key="1">
    <source>
        <dbReference type="EMBL" id="CUV07825.1"/>
    </source>
</evidence>
<dbReference type="OrthoDB" id="338868at2759"/>
<gene>
    <name evidence="1" type="ORF">CHUDEA8_2760</name>
    <name evidence="2" type="ORF">GY17_00000710</name>
</gene>
<proteinExistence type="predicted"/>
<reference evidence="2 3" key="3">
    <citation type="submission" date="2017-10" db="EMBL/GenBank/DDBJ databases">
        <title>Consistent, comparative and evidence-based genome annotation and re-annotation for the closely-related species, Cryptosporidium parvum, C. hominis and C. tyzzeri.</title>
        <authorList>
            <person name="Baptista R.P."/>
            <person name="Li Y."/>
            <person name="Sateriale A."/>
            <person name="Striepen B."/>
            <person name="Kissinger J.C."/>
        </authorList>
    </citation>
    <scope>NUCLEOTIDE SEQUENCE [LARGE SCALE GENOMIC DNA]</scope>
    <source>
        <strain evidence="2">30976</strain>
    </source>
</reference>
<dbReference type="EMBL" id="JTAI01000002">
    <property type="protein sequence ID" value="PPS97983.1"/>
    <property type="molecule type" value="Genomic_DNA"/>
</dbReference>
<dbReference type="VEuPathDB" id="CryptoDB:CHUDEA8_2760"/>
<sequence>MDKLMVWSDEETDKIFQLVVKLLNGCETRNKIMDRVQKRTGIRCSSYRQDSSCNSKIEGFIGIKNFSRSKEDKIGNLIDKYLKKNFIYMLLPMIIKKAFLAYNSLKEICTGESNNIYKENELDISEYNLMITVFSESIIYCCVDKIMDEVKNNYSSKTCDISRWASPYIIKDIVNIIDNQMLYELNEFGITMKSTWFGEEMRNKINKALIKMDYQGLLTNNSVSKSSFGANFRYAVLESDEIQDEMLVYFNAIEYLPNELNAKLGRNLNILSKSIYILSIEPANTGFIIGKDSESFIPGSKIGIIYFSCKEKININCQNNKTKKSVELELSDDKLVIADLNKNKYTFRNFESELVTYCILTYIFGPE</sequence>
<reference evidence="1" key="2">
    <citation type="submission" date="2015-08" db="EMBL/GenBank/DDBJ databases">
        <authorList>
            <person name="Babu N.S."/>
            <person name="Beckwith C.J."/>
            <person name="Beseler K.G."/>
            <person name="Brison A."/>
            <person name="Carone J.V."/>
            <person name="Caskin T.P."/>
            <person name="Diamond M."/>
            <person name="Durham M.E."/>
            <person name="Foxe J.M."/>
            <person name="Go M."/>
            <person name="Henderson B.A."/>
            <person name="Jones I.B."/>
            <person name="McGettigan J.A."/>
            <person name="Micheletti S.J."/>
            <person name="Nasrallah M.E."/>
            <person name="Ortiz D."/>
            <person name="Piller C.R."/>
            <person name="Privatt S.R."/>
            <person name="Schneider S.L."/>
            <person name="Sharp S."/>
            <person name="Smith T.C."/>
            <person name="Stanton J.D."/>
            <person name="Ullery H.E."/>
            <person name="Wilson R.J."/>
            <person name="Serrano M.G."/>
            <person name="Buck G."/>
            <person name="Lee V."/>
            <person name="Wang Y."/>
            <person name="Carvalho R."/>
            <person name="Voegtly L."/>
            <person name="Shi R."/>
            <person name="Duckworth R."/>
            <person name="Johnson A."/>
            <person name="Loviza R."/>
            <person name="Walstead R."/>
            <person name="Shah Z."/>
            <person name="Kiflezghi M."/>
            <person name="Wade K."/>
            <person name="Ball S.L."/>
            <person name="Bradley K.W."/>
            <person name="Asai D.J."/>
            <person name="Bowman C.A."/>
            <person name="Russell D.A."/>
            <person name="Pope W.H."/>
            <person name="Jacobs-Sera D."/>
            <person name="Hendrix R.W."/>
            <person name="Hatfull G.F."/>
        </authorList>
    </citation>
    <scope>NUCLEOTIDE SEQUENCE [LARGE SCALE GENOMIC DNA]</scope>
</reference>
<dbReference type="Proteomes" id="UP000199752">
    <property type="component" value="Chromosome 8"/>
</dbReference>
<dbReference type="VEuPathDB" id="CryptoDB:Chro.80321"/>
<evidence type="ECO:0000313" key="3">
    <source>
        <dbReference type="Proteomes" id="UP001429100"/>
    </source>
</evidence>
<dbReference type="VEuPathDB" id="CryptoDB:GY17_00000710"/>
<dbReference type="Proteomes" id="UP001429100">
    <property type="component" value="Unassembled WGS sequence"/>
</dbReference>